<feature type="non-terminal residue" evidence="1">
    <location>
        <position position="1"/>
    </location>
</feature>
<accession>A0AAN8XJ80</accession>
<protein>
    <submittedName>
        <fullName evidence="1">Uncharacterized protein</fullName>
    </submittedName>
</protein>
<reference evidence="1 2" key="1">
    <citation type="submission" date="2023-11" db="EMBL/GenBank/DDBJ databases">
        <title>Halocaridina rubra genome assembly.</title>
        <authorList>
            <person name="Smith C."/>
        </authorList>
    </citation>
    <scope>NUCLEOTIDE SEQUENCE [LARGE SCALE GENOMIC DNA]</scope>
    <source>
        <strain evidence="1">EP-1</strain>
        <tissue evidence="1">Whole</tissue>
    </source>
</reference>
<proteinExistence type="predicted"/>
<keyword evidence="2" id="KW-1185">Reference proteome</keyword>
<dbReference type="EMBL" id="JAXCGZ010001520">
    <property type="protein sequence ID" value="KAK7085231.1"/>
    <property type="molecule type" value="Genomic_DNA"/>
</dbReference>
<evidence type="ECO:0000313" key="2">
    <source>
        <dbReference type="Proteomes" id="UP001381693"/>
    </source>
</evidence>
<name>A0AAN8XJ80_HALRR</name>
<feature type="non-terminal residue" evidence="1">
    <location>
        <position position="78"/>
    </location>
</feature>
<evidence type="ECO:0000313" key="1">
    <source>
        <dbReference type="EMBL" id="KAK7085231.1"/>
    </source>
</evidence>
<comment type="caution">
    <text evidence="1">The sequence shown here is derived from an EMBL/GenBank/DDBJ whole genome shotgun (WGS) entry which is preliminary data.</text>
</comment>
<gene>
    <name evidence="1" type="ORF">SK128_026178</name>
</gene>
<organism evidence="1 2">
    <name type="scientific">Halocaridina rubra</name>
    <name type="common">Hawaiian red shrimp</name>
    <dbReference type="NCBI Taxonomy" id="373956"/>
    <lineage>
        <taxon>Eukaryota</taxon>
        <taxon>Metazoa</taxon>
        <taxon>Ecdysozoa</taxon>
        <taxon>Arthropoda</taxon>
        <taxon>Crustacea</taxon>
        <taxon>Multicrustacea</taxon>
        <taxon>Malacostraca</taxon>
        <taxon>Eumalacostraca</taxon>
        <taxon>Eucarida</taxon>
        <taxon>Decapoda</taxon>
        <taxon>Pleocyemata</taxon>
        <taxon>Caridea</taxon>
        <taxon>Atyoidea</taxon>
        <taxon>Atyidae</taxon>
        <taxon>Halocaridina</taxon>
    </lineage>
</organism>
<dbReference type="AlphaFoldDB" id="A0AAN8XJ80"/>
<dbReference type="Proteomes" id="UP001381693">
    <property type="component" value="Unassembled WGS sequence"/>
</dbReference>
<sequence length="78" mass="8777">FDARGSSIEDGKHWSDERLLETRAYFKLLPGSSFGSTAAPGAHLEIFPVLDRDQATYRCRVDYLLSPTKNTIINFTVI</sequence>